<keyword evidence="5" id="KW-0256">Endoplasmic reticulum</keyword>
<dbReference type="Pfam" id="PF06645">
    <property type="entry name" value="SPC12"/>
    <property type="match status" value="1"/>
</dbReference>
<gene>
    <name evidence="11" type="ORF">ILEXP_LOCUS51400</name>
</gene>
<keyword evidence="4 10" id="KW-0812">Transmembrane</keyword>
<evidence type="ECO:0000256" key="6">
    <source>
        <dbReference type="ARBA" id="ARBA00022989"/>
    </source>
</evidence>
<comment type="caution">
    <text evidence="11">The sequence shown here is derived from an EMBL/GenBank/DDBJ whole genome shotgun (WGS) entry which is preliminary data.</text>
</comment>
<comment type="subcellular location">
    <subcellularLocation>
        <location evidence="1">Endoplasmic reticulum membrane</location>
        <topology evidence="1">Multi-pass membrane protein</topology>
    </subcellularLocation>
</comment>
<feature type="transmembrane region" description="Helical" evidence="10">
    <location>
        <begin position="117"/>
        <end position="138"/>
    </location>
</feature>
<evidence type="ECO:0000256" key="1">
    <source>
        <dbReference type="ARBA" id="ARBA00004477"/>
    </source>
</evidence>
<dbReference type="EMBL" id="CAUOFW020008001">
    <property type="protein sequence ID" value="CAK9181347.1"/>
    <property type="molecule type" value="Genomic_DNA"/>
</dbReference>
<comment type="similarity">
    <text evidence="2">Belongs to the SPCS1 family.</text>
</comment>
<dbReference type="Proteomes" id="UP001642360">
    <property type="component" value="Unassembled WGS sequence"/>
</dbReference>
<evidence type="ECO:0000256" key="7">
    <source>
        <dbReference type="ARBA" id="ARBA00023136"/>
    </source>
</evidence>
<dbReference type="GO" id="GO:0005789">
    <property type="term" value="C:endoplasmic reticulum membrane"/>
    <property type="evidence" value="ECO:0007669"/>
    <property type="project" value="UniProtKB-SubCell"/>
</dbReference>
<dbReference type="PANTHER" id="PTHR13202">
    <property type="entry name" value="MICROSOMAL SIGNAL PEPTIDASE 12 KDA SUBUNIT"/>
    <property type="match status" value="1"/>
</dbReference>
<dbReference type="InterPro" id="IPR009542">
    <property type="entry name" value="Spc1/SPCS1"/>
</dbReference>
<accession>A0ABC8UK82</accession>
<sequence length="171" mass="19328">MGIAQLLLWTEITRHPSRWKMCGFKDSHAMAEEFSVSNGFCLGRDEMRWQFISLSHISLAESRAPLNTQQPGDEGGPGDMDWQGQKLAEQLMQIMLVMFAVVAYIIGYLMGSFQNMLLIYAGGVVLTSLITVPNWPFFNRHPLNWLNPSEAEKHPKPQSANSNSKKKTTKK</sequence>
<proteinExistence type="inferred from homology"/>
<organism evidence="11 12">
    <name type="scientific">Ilex paraguariensis</name>
    <name type="common">yerba mate</name>
    <dbReference type="NCBI Taxonomy" id="185542"/>
    <lineage>
        <taxon>Eukaryota</taxon>
        <taxon>Viridiplantae</taxon>
        <taxon>Streptophyta</taxon>
        <taxon>Embryophyta</taxon>
        <taxon>Tracheophyta</taxon>
        <taxon>Spermatophyta</taxon>
        <taxon>Magnoliopsida</taxon>
        <taxon>eudicotyledons</taxon>
        <taxon>Gunneridae</taxon>
        <taxon>Pentapetalae</taxon>
        <taxon>asterids</taxon>
        <taxon>campanulids</taxon>
        <taxon>Aquifoliales</taxon>
        <taxon>Aquifoliaceae</taxon>
        <taxon>Ilex</taxon>
    </lineage>
</organism>
<reference evidence="11 12" key="1">
    <citation type="submission" date="2024-02" db="EMBL/GenBank/DDBJ databases">
        <authorList>
            <person name="Vignale AGUSTIN F."/>
            <person name="Sosa J E."/>
            <person name="Modenutti C."/>
        </authorList>
    </citation>
    <scope>NUCLEOTIDE SEQUENCE [LARGE SCALE GENOMIC DNA]</scope>
</reference>
<evidence type="ECO:0000256" key="8">
    <source>
        <dbReference type="ARBA" id="ARBA00045204"/>
    </source>
</evidence>
<evidence type="ECO:0000256" key="9">
    <source>
        <dbReference type="SAM" id="MobiDB-lite"/>
    </source>
</evidence>
<feature type="region of interest" description="Disordered" evidence="9">
    <location>
        <begin position="148"/>
        <end position="171"/>
    </location>
</feature>
<evidence type="ECO:0000256" key="10">
    <source>
        <dbReference type="SAM" id="Phobius"/>
    </source>
</evidence>
<evidence type="ECO:0000256" key="3">
    <source>
        <dbReference type="ARBA" id="ARBA00017059"/>
    </source>
</evidence>
<keyword evidence="7 10" id="KW-0472">Membrane</keyword>
<feature type="transmembrane region" description="Helical" evidence="10">
    <location>
        <begin position="91"/>
        <end position="110"/>
    </location>
</feature>
<evidence type="ECO:0000313" key="11">
    <source>
        <dbReference type="EMBL" id="CAK9181347.1"/>
    </source>
</evidence>
<dbReference type="PANTHER" id="PTHR13202:SF0">
    <property type="entry name" value="SIGNAL PEPTIDASE COMPLEX SUBUNIT 1"/>
    <property type="match status" value="1"/>
</dbReference>
<dbReference type="AlphaFoldDB" id="A0ABC8UK82"/>
<evidence type="ECO:0000256" key="4">
    <source>
        <dbReference type="ARBA" id="ARBA00022692"/>
    </source>
</evidence>
<keyword evidence="6 10" id="KW-1133">Transmembrane helix</keyword>
<name>A0ABC8UK82_9AQUA</name>
<protein>
    <recommendedName>
        <fullName evidence="3">Signal peptidase complex subunit 1</fullName>
    </recommendedName>
</protein>
<evidence type="ECO:0000256" key="5">
    <source>
        <dbReference type="ARBA" id="ARBA00022824"/>
    </source>
</evidence>
<evidence type="ECO:0000313" key="12">
    <source>
        <dbReference type="Proteomes" id="UP001642360"/>
    </source>
</evidence>
<keyword evidence="12" id="KW-1185">Reference proteome</keyword>
<comment type="function">
    <text evidence="8">Component of the signal peptidase complex (SPC) which catalyzes the cleavage of N-terminal signal sequences from nascent proteins as they are translocated into the lumen of the endoplasmic reticulum. Dispensable for SPC enzymatic activity.</text>
</comment>
<evidence type="ECO:0000256" key="2">
    <source>
        <dbReference type="ARBA" id="ARBA00005245"/>
    </source>
</evidence>